<feature type="compositionally biased region" description="Low complexity" evidence="1">
    <location>
        <begin position="188"/>
        <end position="203"/>
    </location>
</feature>
<evidence type="ECO:0000256" key="1">
    <source>
        <dbReference type="SAM" id="MobiDB-lite"/>
    </source>
</evidence>
<sequence length="213" mass="21986">MVGALSSAASSRASSRPSSAASASRGTSSSSSAFLSASRARAPTSENVTDDWVGEGRGRAGAGRVVAGVATIDDSADVKPLKPDEDADEVRPVKISVSRYGSKPASFYPKGVLIEANAPTTIESRASPPKRFLPLEGDARGPRQSTRAKQQEIANATARLREENATPLGSIEATAFDRGCEGVGGSLKGSLRGSLRGSPTSSPRADKRNVTWG</sequence>
<evidence type="ECO:0000313" key="2">
    <source>
        <dbReference type="EMBL" id="EEH51660.1"/>
    </source>
</evidence>
<dbReference type="GeneID" id="9689667"/>
<dbReference type="EMBL" id="GG663750">
    <property type="protein sequence ID" value="EEH51660.1"/>
    <property type="molecule type" value="Genomic_DNA"/>
</dbReference>
<organism evidence="3">
    <name type="scientific">Micromonas pusilla (strain CCMP1545)</name>
    <name type="common">Picoplanktonic green alga</name>
    <dbReference type="NCBI Taxonomy" id="564608"/>
    <lineage>
        <taxon>Eukaryota</taxon>
        <taxon>Viridiplantae</taxon>
        <taxon>Chlorophyta</taxon>
        <taxon>Mamiellophyceae</taxon>
        <taxon>Mamiellales</taxon>
        <taxon>Mamiellaceae</taxon>
        <taxon>Micromonas</taxon>
    </lineage>
</organism>
<feature type="compositionally biased region" description="Basic and acidic residues" evidence="1">
    <location>
        <begin position="204"/>
        <end position="213"/>
    </location>
</feature>
<feature type="compositionally biased region" description="Low complexity" evidence="1">
    <location>
        <begin position="1"/>
        <end position="42"/>
    </location>
</feature>
<dbReference type="KEGG" id="mpp:MICPUCDRAFT_66312"/>
<proteinExistence type="predicted"/>
<name>C1N886_MICPC</name>
<dbReference type="Proteomes" id="UP000001876">
    <property type="component" value="Unassembled WGS sequence"/>
</dbReference>
<feature type="region of interest" description="Disordered" evidence="1">
    <location>
        <begin position="1"/>
        <end position="60"/>
    </location>
</feature>
<protein>
    <submittedName>
        <fullName evidence="2">Predicted protein</fullName>
    </submittedName>
</protein>
<accession>C1N886</accession>
<keyword evidence="3" id="KW-1185">Reference proteome</keyword>
<feature type="region of interest" description="Disordered" evidence="1">
    <location>
        <begin position="182"/>
        <end position="213"/>
    </location>
</feature>
<evidence type="ECO:0000313" key="3">
    <source>
        <dbReference type="Proteomes" id="UP000001876"/>
    </source>
</evidence>
<dbReference type="RefSeq" id="XP_003064038.1">
    <property type="nucleotide sequence ID" value="XM_003063992.1"/>
</dbReference>
<gene>
    <name evidence="2" type="ORF">MICPUCDRAFT_66312</name>
</gene>
<dbReference type="AlphaFoldDB" id="C1N886"/>
<reference evidence="2 3" key="1">
    <citation type="journal article" date="2009" name="Science">
        <title>Green evolution and dynamic adaptations revealed by genomes of the marine picoeukaryotes Micromonas.</title>
        <authorList>
            <person name="Worden A.Z."/>
            <person name="Lee J.H."/>
            <person name="Mock T."/>
            <person name="Rouze P."/>
            <person name="Simmons M.P."/>
            <person name="Aerts A.L."/>
            <person name="Allen A.E."/>
            <person name="Cuvelier M.L."/>
            <person name="Derelle E."/>
            <person name="Everett M.V."/>
            <person name="Foulon E."/>
            <person name="Grimwood J."/>
            <person name="Gundlach H."/>
            <person name="Henrissat B."/>
            <person name="Napoli C."/>
            <person name="McDonald S.M."/>
            <person name="Parker M.S."/>
            <person name="Rombauts S."/>
            <person name="Salamov A."/>
            <person name="Von Dassow P."/>
            <person name="Badger J.H."/>
            <person name="Coutinho P.M."/>
            <person name="Demir E."/>
            <person name="Dubchak I."/>
            <person name="Gentemann C."/>
            <person name="Eikrem W."/>
            <person name="Gready J.E."/>
            <person name="John U."/>
            <person name="Lanier W."/>
            <person name="Lindquist E.A."/>
            <person name="Lucas S."/>
            <person name="Mayer K.F."/>
            <person name="Moreau H."/>
            <person name="Not F."/>
            <person name="Otillar R."/>
            <person name="Panaud O."/>
            <person name="Pangilinan J."/>
            <person name="Paulsen I."/>
            <person name="Piegu B."/>
            <person name="Poliakov A."/>
            <person name="Robbens S."/>
            <person name="Schmutz J."/>
            <person name="Toulza E."/>
            <person name="Wyss T."/>
            <person name="Zelensky A."/>
            <person name="Zhou K."/>
            <person name="Armbrust E.V."/>
            <person name="Bhattacharya D."/>
            <person name="Goodenough U.W."/>
            <person name="Van de Peer Y."/>
            <person name="Grigoriev I.V."/>
        </authorList>
    </citation>
    <scope>NUCLEOTIDE SEQUENCE [LARGE SCALE GENOMIC DNA]</scope>
    <source>
        <strain evidence="2 3">CCMP1545</strain>
    </source>
</reference>
<feature type="region of interest" description="Disordered" evidence="1">
    <location>
        <begin position="119"/>
        <end position="150"/>
    </location>
</feature>